<gene>
    <name evidence="4" type="ORF">PG999_002908</name>
</gene>
<keyword evidence="2" id="KW-0949">S-adenosyl-L-methionine</keyword>
<sequence>MAANENQNKRQHLKPKQKPILPIEAAITAWASNLPSESALGRGEVDAAELAAQAPKRWTVYEPMVLLPSGSFATSAWTSLKSTLSSSQLYNLWSNILLEISRKSGTSYTHLAVNEGIPLHLREHDDSSTADNDNENILRSPSGLQILYGDFGKYNQRSAADVATESDFEAAFWVSTKQNGIYQTWAPRWTMFSRGNIKEKARVLSFHQPTEPALQHRAMNPSALRDKWAVDMYAGIGYFVFSYAKLGMRVLCWELNPWSVEGLRRGAVANGWSVRVIRGDELTSDVDLGAMIAGDTRIVVFQEDNAMALQRIEQARQKLADHQHGPGSIDEPSSLDVLHVNCGFLPTSEPCWKDAITITQDSPRVWLHLHENVGVADIEKRKTEIGDKLTSMVSREDSPRAPVAIGVEHVELVKTYAPGVWHCVFDSYSCASEGA</sequence>
<dbReference type="Gene3D" id="3.40.50.150">
    <property type="entry name" value="Vaccinia Virus protein VP39"/>
    <property type="match status" value="1"/>
</dbReference>
<feature type="domain" description="SAM-dependent methyltransferase TRM5/TYW2-type" evidence="3">
    <location>
        <begin position="108"/>
        <end position="431"/>
    </location>
</feature>
<dbReference type="PROSITE" id="PS51684">
    <property type="entry name" value="SAM_MT_TRM5_TYW2"/>
    <property type="match status" value="1"/>
</dbReference>
<dbReference type="GO" id="GO:0102522">
    <property type="term" value="F:tRNA 4-demethylwyosine alpha-amino-alpha-carboxypropyltransferase activity"/>
    <property type="evidence" value="ECO:0007669"/>
    <property type="project" value="UniProtKB-EC"/>
</dbReference>
<reference evidence="4 5" key="1">
    <citation type="submission" date="2023-01" db="EMBL/GenBank/DDBJ databases">
        <title>Analysis of 21 Apiospora genomes using comparative genomics revels a genus with tremendous synthesis potential of carbohydrate active enzymes and secondary metabolites.</title>
        <authorList>
            <person name="Sorensen T."/>
        </authorList>
    </citation>
    <scope>NUCLEOTIDE SEQUENCE [LARGE SCALE GENOMIC DNA]</scope>
    <source>
        <strain evidence="4 5">CBS 117206</strain>
    </source>
</reference>
<dbReference type="EMBL" id="JAQQWP010000002">
    <property type="protein sequence ID" value="KAK8130528.1"/>
    <property type="molecule type" value="Genomic_DNA"/>
</dbReference>
<keyword evidence="4" id="KW-0489">Methyltransferase</keyword>
<dbReference type="GO" id="GO:0008175">
    <property type="term" value="F:tRNA methyltransferase activity"/>
    <property type="evidence" value="ECO:0007669"/>
    <property type="project" value="TreeGrafter"/>
</dbReference>
<comment type="pathway">
    <text evidence="2">tRNA modification; wybutosine-tRNA(Phe) biosynthesis.</text>
</comment>
<proteinExistence type="inferred from homology"/>
<dbReference type="AlphaFoldDB" id="A0AAW0R9U9"/>
<keyword evidence="5" id="KW-1185">Reference proteome</keyword>
<comment type="caution">
    <text evidence="4">The sequence shown here is derived from an EMBL/GenBank/DDBJ whole genome shotgun (WGS) entry which is preliminary data.</text>
</comment>
<dbReference type="SUPFAM" id="SSF53335">
    <property type="entry name" value="S-adenosyl-L-methionine-dependent methyltransferases"/>
    <property type="match status" value="1"/>
</dbReference>
<keyword evidence="2" id="KW-0963">Cytoplasm</keyword>
<dbReference type="GO" id="GO:0031591">
    <property type="term" value="P:wybutosine biosynthetic process"/>
    <property type="evidence" value="ECO:0007669"/>
    <property type="project" value="InterPro"/>
</dbReference>
<comment type="similarity">
    <text evidence="2">Belongs to the class I-like SAM-binding methyltransferase superfamily. TRM5/TYW2 family.</text>
</comment>
<comment type="catalytic activity">
    <reaction evidence="1">
        <text>4-demethylwyosine(37) in tRNA(Phe) + S-adenosyl-L-methionine = 4-demethyl-7-[(3S)-3-amino-3-carboxypropyl]wyosine(37) in tRNA(Phe) + S-methyl-5'-thioadenosine + H(+)</text>
        <dbReference type="Rhea" id="RHEA:36355"/>
        <dbReference type="Rhea" id="RHEA-COMP:10164"/>
        <dbReference type="Rhea" id="RHEA-COMP:10378"/>
        <dbReference type="ChEBI" id="CHEBI:15378"/>
        <dbReference type="ChEBI" id="CHEBI:17509"/>
        <dbReference type="ChEBI" id="CHEBI:59789"/>
        <dbReference type="ChEBI" id="CHEBI:64315"/>
        <dbReference type="ChEBI" id="CHEBI:73550"/>
        <dbReference type="EC" id="2.5.1.114"/>
    </reaction>
</comment>
<dbReference type="GO" id="GO:0030488">
    <property type="term" value="P:tRNA methylation"/>
    <property type="evidence" value="ECO:0007669"/>
    <property type="project" value="TreeGrafter"/>
</dbReference>
<comment type="subcellular location">
    <subcellularLocation>
        <location evidence="2">Cytoplasm</location>
    </subcellularLocation>
</comment>
<evidence type="ECO:0000256" key="1">
    <source>
        <dbReference type="ARBA" id="ARBA00049400"/>
    </source>
</evidence>
<evidence type="ECO:0000313" key="4">
    <source>
        <dbReference type="EMBL" id="KAK8130528.1"/>
    </source>
</evidence>
<dbReference type="Proteomes" id="UP001392437">
    <property type="component" value="Unassembled WGS sequence"/>
</dbReference>
<keyword evidence="2" id="KW-0808">Transferase</keyword>
<keyword evidence="2" id="KW-0819">tRNA processing</keyword>
<dbReference type="InterPro" id="IPR029063">
    <property type="entry name" value="SAM-dependent_MTases_sf"/>
</dbReference>
<dbReference type="InterPro" id="IPR030382">
    <property type="entry name" value="MeTrfase_TRM5/TYW2"/>
</dbReference>
<accession>A0AAW0R9U9</accession>
<evidence type="ECO:0000313" key="5">
    <source>
        <dbReference type="Proteomes" id="UP001392437"/>
    </source>
</evidence>
<dbReference type="PANTHER" id="PTHR23245">
    <property type="entry name" value="TRNA METHYLTRANSFERASE"/>
    <property type="match status" value="1"/>
</dbReference>
<evidence type="ECO:0000259" key="3">
    <source>
        <dbReference type="PROSITE" id="PS51684"/>
    </source>
</evidence>
<evidence type="ECO:0000256" key="2">
    <source>
        <dbReference type="PIRNR" id="PIRNR038972"/>
    </source>
</evidence>
<comment type="function">
    <text evidence="2">S-adenosyl-L-methionine-dependent transferase that acts as a component of the wybutosine biosynthesis pathway. Wybutosine is a hyper modified guanosine with a tricyclic base found at the 3'-position adjacent to the anticodon of eukaryotic phenylalanine tRNA. Catalyzes the transfer of the alpha-amino-alpha-carboxypropyl (acp) group from S-adenosyl-L-methionine to the C-7 position of 4-demethylwyosine (imG-14) to produce wybutosine-86.</text>
</comment>
<dbReference type="GO" id="GO:0005737">
    <property type="term" value="C:cytoplasm"/>
    <property type="evidence" value="ECO:0007669"/>
    <property type="project" value="UniProtKB-SubCell"/>
</dbReference>
<dbReference type="GO" id="GO:0008757">
    <property type="term" value="F:S-adenosylmethionine-dependent methyltransferase activity"/>
    <property type="evidence" value="ECO:0007669"/>
    <property type="project" value="InterPro"/>
</dbReference>
<dbReference type="PANTHER" id="PTHR23245:SF25">
    <property type="entry name" value="TRNA WYBUTOSINE-SYNTHESIZING PROTEIN 2 HOMOLOG"/>
    <property type="match status" value="1"/>
</dbReference>
<name>A0AAW0R9U9_9PEZI</name>
<dbReference type="InterPro" id="IPR026274">
    <property type="entry name" value="tRNA_wybutosine_synth_prot_2"/>
</dbReference>
<dbReference type="PIRSF" id="PIRSF038972">
    <property type="entry name" value="Trm12"/>
    <property type="match status" value="1"/>
</dbReference>
<organism evidence="4 5">
    <name type="scientific">Apiospora kogelbergensis</name>
    <dbReference type="NCBI Taxonomy" id="1337665"/>
    <lineage>
        <taxon>Eukaryota</taxon>
        <taxon>Fungi</taxon>
        <taxon>Dikarya</taxon>
        <taxon>Ascomycota</taxon>
        <taxon>Pezizomycotina</taxon>
        <taxon>Sordariomycetes</taxon>
        <taxon>Xylariomycetidae</taxon>
        <taxon>Amphisphaeriales</taxon>
        <taxon>Apiosporaceae</taxon>
        <taxon>Apiospora</taxon>
    </lineage>
</organism>
<protein>
    <recommendedName>
        <fullName evidence="2">tRNA wybutosine-synthesizing protein 2</fullName>
        <shortName evidence="2">tRNA-yW-synthesizing protein 2</shortName>
    </recommendedName>
    <alternativeName>
        <fullName evidence="2">tRNA(Phe) (4-demethylwyosine(37)-C(7)) aminocarboxypropyltransferase</fullName>
    </alternativeName>
</protein>